<protein>
    <submittedName>
        <fullName evidence="5">FCD domain-containing protein</fullName>
    </submittedName>
</protein>
<dbReference type="SMART" id="SM00345">
    <property type="entry name" value="HTH_GNTR"/>
    <property type="match status" value="1"/>
</dbReference>
<keyword evidence="2" id="KW-0238">DNA-binding</keyword>
<dbReference type="Pfam" id="PF00392">
    <property type="entry name" value="GntR"/>
    <property type="match status" value="1"/>
</dbReference>
<dbReference type="InterPro" id="IPR036390">
    <property type="entry name" value="WH_DNA-bd_sf"/>
</dbReference>
<evidence type="ECO:0000256" key="3">
    <source>
        <dbReference type="ARBA" id="ARBA00023163"/>
    </source>
</evidence>
<reference evidence="6" key="1">
    <citation type="journal article" date="2019" name="Int. J. Syst. Evol. Microbiol.">
        <title>The Global Catalogue of Microorganisms (GCM) 10K type strain sequencing project: providing services to taxonomists for standard genome sequencing and annotation.</title>
        <authorList>
            <consortium name="The Broad Institute Genomics Platform"/>
            <consortium name="The Broad Institute Genome Sequencing Center for Infectious Disease"/>
            <person name="Wu L."/>
            <person name="Ma J."/>
        </authorList>
    </citation>
    <scope>NUCLEOTIDE SEQUENCE [LARGE SCALE GENOMIC DNA]</scope>
    <source>
        <strain evidence="6">KCTC 52165</strain>
    </source>
</reference>
<evidence type="ECO:0000313" key="6">
    <source>
        <dbReference type="Proteomes" id="UP001595583"/>
    </source>
</evidence>
<dbReference type="CDD" id="cd07377">
    <property type="entry name" value="WHTH_GntR"/>
    <property type="match status" value="1"/>
</dbReference>
<evidence type="ECO:0000256" key="1">
    <source>
        <dbReference type="ARBA" id="ARBA00023015"/>
    </source>
</evidence>
<dbReference type="PANTHER" id="PTHR43537">
    <property type="entry name" value="TRANSCRIPTIONAL REGULATOR, GNTR FAMILY"/>
    <property type="match status" value="1"/>
</dbReference>
<comment type="caution">
    <text evidence="5">The sequence shown here is derived from an EMBL/GenBank/DDBJ whole genome shotgun (WGS) entry which is preliminary data.</text>
</comment>
<dbReference type="SUPFAM" id="SSF48008">
    <property type="entry name" value="GntR ligand-binding domain-like"/>
    <property type="match status" value="1"/>
</dbReference>
<dbReference type="PANTHER" id="PTHR43537:SF5">
    <property type="entry name" value="UXU OPERON TRANSCRIPTIONAL REGULATOR"/>
    <property type="match status" value="1"/>
</dbReference>
<gene>
    <name evidence="5" type="ORF">ACFOHJ_05870</name>
</gene>
<evidence type="ECO:0000313" key="5">
    <source>
        <dbReference type="EMBL" id="MFC3205733.1"/>
    </source>
</evidence>
<dbReference type="SUPFAM" id="SSF46785">
    <property type="entry name" value="Winged helix' DNA-binding domain"/>
    <property type="match status" value="1"/>
</dbReference>
<dbReference type="RefSeq" id="WP_378219456.1">
    <property type="nucleotide sequence ID" value="NZ_JBHRTK010000006.1"/>
</dbReference>
<keyword evidence="6" id="KW-1185">Reference proteome</keyword>
<feature type="domain" description="HTH gntR-type" evidence="4">
    <location>
        <begin position="7"/>
        <end position="74"/>
    </location>
</feature>
<keyword evidence="3" id="KW-0804">Transcription</keyword>
<dbReference type="Pfam" id="PF07729">
    <property type="entry name" value="FCD"/>
    <property type="match status" value="1"/>
</dbReference>
<name>A0ABV7KBF9_9HYPH</name>
<dbReference type="PROSITE" id="PS50949">
    <property type="entry name" value="HTH_GNTR"/>
    <property type="match status" value="1"/>
</dbReference>
<accession>A0ABV7KBF9</accession>
<dbReference type="InterPro" id="IPR008920">
    <property type="entry name" value="TF_FadR/GntR_C"/>
</dbReference>
<evidence type="ECO:0000256" key="2">
    <source>
        <dbReference type="ARBA" id="ARBA00023125"/>
    </source>
</evidence>
<dbReference type="InterPro" id="IPR036388">
    <property type="entry name" value="WH-like_DNA-bd_sf"/>
</dbReference>
<dbReference type="InterPro" id="IPR000524">
    <property type="entry name" value="Tscrpt_reg_HTH_GntR"/>
</dbReference>
<keyword evidence="1" id="KW-0805">Transcription regulation</keyword>
<proteinExistence type="predicted"/>
<dbReference type="Proteomes" id="UP001595583">
    <property type="component" value="Unassembled WGS sequence"/>
</dbReference>
<dbReference type="SMART" id="SM00895">
    <property type="entry name" value="FCD"/>
    <property type="match status" value="1"/>
</dbReference>
<dbReference type="InterPro" id="IPR011711">
    <property type="entry name" value="GntR_C"/>
</dbReference>
<evidence type="ECO:0000259" key="4">
    <source>
        <dbReference type="PROSITE" id="PS50949"/>
    </source>
</evidence>
<dbReference type="Gene3D" id="1.20.120.530">
    <property type="entry name" value="GntR ligand-binding domain-like"/>
    <property type="match status" value="1"/>
</dbReference>
<sequence length="226" mass="24930">MEFLQSHSLTSVLQRELEALVLSGEFQPGERLNENALAARFSVSRGPVREVCRALAEKGLLEHIPNRGVFMRRMDERQAAELYDVRAGLFAAANRILALSATREQISTLEGLLERMEAAVATNSLDDYYPLNLEFHDSILRFAGNSRLHRAYAELIKELHLFRERALLQGGGLAISNVEHRRIVDALKAGDAPTAMEAAYVHVLSGKSRMVLPHEAAPAAATSSGE</sequence>
<dbReference type="EMBL" id="JBHRTK010000006">
    <property type="protein sequence ID" value="MFC3205733.1"/>
    <property type="molecule type" value="Genomic_DNA"/>
</dbReference>
<organism evidence="5 6">
    <name type="scientific">Aquamicrobium soli</name>
    <dbReference type="NCBI Taxonomy" id="1811518"/>
    <lineage>
        <taxon>Bacteria</taxon>
        <taxon>Pseudomonadati</taxon>
        <taxon>Pseudomonadota</taxon>
        <taxon>Alphaproteobacteria</taxon>
        <taxon>Hyphomicrobiales</taxon>
        <taxon>Phyllobacteriaceae</taxon>
        <taxon>Aquamicrobium</taxon>
    </lineage>
</organism>
<dbReference type="Gene3D" id="1.10.10.10">
    <property type="entry name" value="Winged helix-like DNA-binding domain superfamily/Winged helix DNA-binding domain"/>
    <property type="match status" value="1"/>
</dbReference>